<dbReference type="Proteomes" id="UP000186141">
    <property type="component" value="Unassembled WGS sequence"/>
</dbReference>
<dbReference type="AlphaFoldDB" id="A0A1N7QAV3"/>
<accession>A0A1N7QAV3</accession>
<dbReference type="EMBL" id="FTOT01000008">
    <property type="protein sequence ID" value="SIT19992.1"/>
    <property type="molecule type" value="Genomic_DNA"/>
</dbReference>
<evidence type="ECO:0000313" key="2">
    <source>
        <dbReference type="Proteomes" id="UP000186141"/>
    </source>
</evidence>
<reference evidence="1 2" key="1">
    <citation type="submission" date="2017-01" db="EMBL/GenBank/DDBJ databases">
        <authorList>
            <person name="Mah S.A."/>
            <person name="Swanson W.J."/>
            <person name="Moy G.W."/>
            <person name="Vacquier V.D."/>
        </authorList>
    </citation>
    <scope>NUCLEOTIDE SEQUENCE [LARGE SCALE GENOMIC DNA]</scope>
    <source>
        <strain evidence="1 2">DSM 26375</strain>
    </source>
</reference>
<dbReference type="RefSeq" id="WP_076533540.1">
    <property type="nucleotide sequence ID" value="NZ_BMEH01000008.1"/>
</dbReference>
<gene>
    <name evidence="1" type="ORF">SAMN05421774_10861</name>
</gene>
<proteinExistence type="predicted"/>
<name>A0A1N7QAV3_9RHOB</name>
<dbReference type="OrthoDB" id="8871616at2"/>
<evidence type="ECO:0000313" key="1">
    <source>
        <dbReference type="EMBL" id="SIT19992.1"/>
    </source>
</evidence>
<protein>
    <submittedName>
        <fullName evidence="1">Uncharacterized protein</fullName>
    </submittedName>
</protein>
<sequence length="900" mass="93839">MKITFEGFAGEIPKLNPAYLPPQNAAAVSNAKLTNGDLAPMRGNAQATVLGAVAQRIHLHGSTWLGWNHDADAAAGPVAQDRLYITRGAAGAPQMLYSGVYYGLALPAPNETPGVTAPAIAERETLATDGAARSFTHDGEKWVSAAATIPVTLHASGADLVAGTVNIANPKSANKRLVACLPAAPTGGDCVGVVNEGTGIVRVHRNGRAIVGRAGDISLDGAGQRLALLFNGTAWIAILIAPPGTILTPPTSEDSTYAHAAAAGQNISVNGARGVAVSLPATSGLPAGSTVSVERKGAAAVTVNAPGASFFGGGASFTISAQGDRHAFIWTGTNWRVLKIGGAFDDSYLSTAADAALETMKVRRFLTTSAPETIIFSMPPSGSVGDTIDVGVLGDRRAVILPMGTQINGAALPATIYPGGACTRFTYSGSEWITTASTYRAVTRDTSATSGETIIAVTSDQAVAISLPSAANDPVRIKRIGAMEVEVFGMAGDLTTETVLYAYTYVTSLGEESQPSLASAPIDAHDNQIVTVTMSAAAPAGRLITHKRVYRSVTSAAGATEFFFVDEVPAATTIYTHDPTVKPPQEVMPSTDFDPPPADLAGIIAMPNGIMAAFSGRKVCFSEPYQPHAWPEKYVLTVSDQIVGLAAFGTSLAILTTATPYVAQGLHPDSMALTRMEVSLPCLSKAGIVDLGHFAVYPSTEGLVQISQSGASVVSQALWDVDQWRQIAPATIHAAASRGRYAMSYQPIGSANRQLAYVDVSGQQPYLVPAAPVGLTSLIHHRETGRLFALQADRLTVVSVDDPSEQIGTYLWRSKPMRLPGPVNFGCIMVDAKPLAGAVPALDFKVWADGNLIRETSGASAFGRIERLPPVLATEWQVEVAGNVSTTRIVLAGVPDEVWQ</sequence>
<keyword evidence="2" id="KW-1185">Reference proteome</keyword>
<dbReference type="STRING" id="1086013.SAMN05421774_10861"/>
<organism evidence="1 2">
    <name type="scientific">Gemmobacter megaterium</name>
    <dbReference type="NCBI Taxonomy" id="1086013"/>
    <lineage>
        <taxon>Bacteria</taxon>
        <taxon>Pseudomonadati</taxon>
        <taxon>Pseudomonadota</taxon>
        <taxon>Alphaproteobacteria</taxon>
        <taxon>Rhodobacterales</taxon>
        <taxon>Paracoccaceae</taxon>
        <taxon>Gemmobacter</taxon>
    </lineage>
</organism>